<dbReference type="Gene3D" id="1.10.8.260">
    <property type="entry name" value="HI0933 insert domain-like"/>
    <property type="match status" value="1"/>
</dbReference>
<dbReference type="Pfam" id="PF03486">
    <property type="entry name" value="HI0933_like"/>
    <property type="match status" value="1"/>
</dbReference>
<evidence type="ECO:0000256" key="1">
    <source>
        <dbReference type="ARBA" id="ARBA00001974"/>
    </source>
</evidence>
<dbReference type="InterPro" id="IPR036188">
    <property type="entry name" value="FAD/NAD-bd_sf"/>
</dbReference>
<evidence type="ECO:0000256" key="3">
    <source>
        <dbReference type="ARBA" id="ARBA00022827"/>
    </source>
</evidence>
<evidence type="ECO:0000256" key="2">
    <source>
        <dbReference type="ARBA" id="ARBA00022630"/>
    </source>
</evidence>
<dbReference type="STRING" id="1850254.LPB137_13910"/>
<dbReference type="PANTHER" id="PTHR42887">
    <property type="entry name" value="OS12G0638800 PROTEIN"/>
    <property type="match status" value="1"/>
</dbReference>
<dbReference type="InterPro" id="IPR055178">
    <property type="entry name" value="RsdA/BaiN/AoA(So)-like_dom"/>
</dbReference>
<dbReference type="Gene3D" id="3.50.50.60">
    <property type="entry name" value="FAD/NAD(P)-binding domain"/>
    <property type="match status" value="1"/>
</dbReference>
<gene>
    <name evidence="6" type="ORF">LPB137_13910</name>
</gene>
<dbReference type="InterPro" id="IPR057661">
    <property type="entry name" value="RsdA/BaiN/AoA(So)_Rossmann"/>
</dbReference>
<keyword evidence="3" id="KW-0274">FAD</keyword>
<feature type="domain" description="RsdA/BaiN/AoA(So)-like Rossmann fold-like" evidence="4">
    <location>
        <begin position="12"/>
        <end position="414"/>
    </location>
</feature>
<dbReference type="EMBL" id="CP019070">
    <property type="protein sequence ID" value="APW66878.1"/>
    <property type="molecule type" value="Genomic_DNA"/>
</dbReference>
<feature type="domain" description="RsdA/BaiN/AoA(So)-like insert" evidence="5">
    <location>
        <begin position="199"/>
        <end position="360"/>
    </location>
</feature>
<dbReference type="KEGG" id="alp:LPB137_13910"/>
<proteinExistence type="predicted"/>
<dbReference type="NCBIfam" id="TIGR00275">
    <property type="entry name" value="aminoacetone oxidase family FAD-binding enzyme"/>
    <property type="match status" value="1"/>
</dbReference>
<accession>A0A1P8KQS3</accession>
<dbReference type="InterPro" id="IPR023166">
    <property type="entry name" value="BaiN-like_dom_sf"/>
</dbReference>
<evidence type="ECO:0000313" key="7">
    <source>
        <dbReference type="Proteomes" id="UP000186074"/>
    </source>
</evidence>
<keyword evidence="2" id="KW-0285">Flavoprotein</keyword>
<dbReference type="InterPro" id="IPR004792">
    <property type="entry name" value="BaiN-like"/>
</dbReference>
<evidence type="ECO:0000259" key="5">
    <source>
        <dbReference type="Pfam" id="PF22780"/>
    </source>
</evidence>
<dbReference type="SUPFAM" id="SSF51905">
    <property type="entry name" value="FAD/NAD(P)-binding domain"/>
    <property type="match status" value="1"/>
</dbReference>
<protein>
    <submittedName>
        <fullName evidence="6">Flavoprotein</fullName>
    </submittedName>
</protein>
<dbReference type="SUPFAM" id="SSF160996">
    <property type="entry name" value="HI0933 insert domain-like"/>
    <property type="match status" value="1"/>
</dbReference>
<name>A0A1P8KQS3_9BACT</name>
<keyword evidence="7" id="KW-1185">Reference proteome</keyword>
<dbReference type="Gene3D" id="2.40.30.10">
    <property type="entry name" value="Translation factors"/>
    <property type="match status" value="1"/>
</dbReference>
<reference evidence="6 7" key="1">
    <citation type="submission" date="2017-01" db="EMBL/GenBank/DDBJ databases">
        <title>Genome sequencing of Arcobacter sp. LPB0137.</title>
        <authorList>
            <person name="Lee G.-W."/>
            <person name="Yi H."/>
        </authorList>
    </citation>
    <scope>NUCLEOTIDE SEQUENCE [LARGE SCALE GENOMIC DNA]</scope>
    <source>
        <strain evidence="6 7">LPB0137</strain>
    </source>
</reference>
<dbReference type="PANTHER" id="PTHR42887:SF2">
    <property type="entry name" value="OS12G0638800 PROTEIN"/>
    <property type="match status" value="1"/>
</dbReference>
<evidence type="ECO:0000259" key="4">
    <source>
        <dbReference type="Pfam" id="PF03486"/>
    </source>
</evidence>
<organism evidence="6 7">
    <name type="scientific">Poseidonibacter parvus</name>
    <dbReference type="NCBI Taxonomy" id="1850254"/>
    <lineage>
        <taxon>Bacteria</taxon>
        <taxon>Pseudomonadati</taxon>
        <taxon>Campylobacterota</taxon>
        <taxon>Epsilonproteobacteria</taxon>
        <taxon>Campylobacterales</taxon>
        <taxon>Arcobacteraceae</taxon>
        <taxon>Poseidonibacter</taxon>
    </lineage>
</organism>
<dbReference type="AlphaFoldDB" id="A0A1P8KQS3"/>
<dbReference type="Pfam" id="PF22780">
    <property type="entry name" value="HI0933_like_1st"/>
    <property type="match status" value="1"/>
</dbReference>
<evidence type="ECO:0000313" key="6">
    <source>
        <dbReference type="EMBL" id="APW66878.1"/>
    </source>
</evidence>
<dbReference type="Proteomes" id="UP000186074">
    <property type="component" value="Chromosome"/>
</dbReference>
<sequence>MACSILLRHKLKIAIIGAGAAGIIAAITAKRLNKNIQIDLFDANKGIGKKILASGNGRCNISNSQVTHKNYLGENPDFTSYALKEFTFKDFEKFCKSIGLLLDIKETNKVYPLSNEAKSVTKLLDLALDSLGVNIYLESLISDIEKIENKFNIKTQTQEYKDYDKVLISNGLGAAPQLNANESGLDFASKFEHSFNPTYPSLVGLHTDVNYHSRMQGVKKECNVSLYINGQLEQEIFGDVLFTKYGVSGFAILDISQVAAYNLSLYQDVKIAVNFFPKINRNDLSDQIQSLFKTTPNQKALDILTGMISNKIAPVLLEICKVDSEAKAGQVNAKQIKAISYQLNQWKLKITDTQGFGHAEASGGGVRTDEVDNKTYESKKCKNLYFAGEVLDIVGNRGGFNLQFAWASGYLVGKALGKH</sequence>
<comment type="cofactor">
    <cofactor evidence="1">
        <name>FAD</name>
        <dbReference type="ChEBI" id="CHEBI:57692"/>
    </cofactor>
</comment>